<protein>
    <submittedName>
        <fullName evidence="2">Uncharacterized protein</fullName>
    </submittedName>
</protein>
<comment type="caution">
    <text evidence="2">The sequence shown here is derived from an EMBL/GenBank/DDBJ whole genome shotgun (WGS) entry which is preliminary data.</text>
</comment>
<dbReference type="AlphaFoldDB" id="A0A0V0QWU3"/>
<feature type="coiled-coil region" evidence="1">
    <location>
        <begin position="114"/>
        <end position="145"/>
    </location>
</feature>
<name>A0A0V0QWU3_PSEPJ</name>
<reference evidence="2 3" key="1">
    <citation type="journal article" date="2015" name="Sci. Rep.">
        <title>Genome of the facultative scuticociliatosis pathogen Pseudocohnilembus persalinus provides insight into its virulence through horizontal gene transfer.</title>
        <authorList>
            <person name="Xiong J."/>
            <person name="Wang G."/>
            <person name="Cheng J."/>
            <person name="Tian M."/>
            <person name="Pan X."/>
            <person name="Warren A."/>
            <person name="Jiang C."/>
            <person name="Yuan D."/>
            <person name="Miao W."/>
        </authorList>
    </citation>
    <scope>NUCLEOTIDE SEQUENCE [LARGE SCALE GENOMIC DNA]</scope>
    <source>
        <strain evidence="2">36N120E</strain>
    </source>
</reference>
<evidence type="ECO:0000313" key="2">
    <source>
        <dbReference type="EMBL" id="KRX06867.1"/>
    </source>
</evidence>
<keyword evidence="1" id="KW-0175">Coiled coil</keyword>
<evidence type="ECO:0000256" key="1">
    <source>
        <dbReference type="SAM" id="Coils"/>
    </source>
</evidence>
<accession>A0A0V0QWU3</accession>
<gene>
    <name evidence="2" type="ORF">PPERSA_11512</name>
</gene>
<dbReference type="Pfam" id="PF08700">
    <property type="entry name" value="VPS51_Exo84_N"/>
    <property type="match status" value="1"/>
</dbReference>
<proteinExistence type="predicted"/>
<dbReference type="EMBL" id="LDAU01000091">
    <property type="protein sequence ID" value="KRX06867.1"/>
    <property type="molecule type" value="Genomic_DNA"/>
</dbReference>
<evidence type="ECO:0000313" key="3">
    <source>
        <dbReference type="Proteomes" id="UP000054937"/>
    </source>
</evidence>
<sequence length="247" mass="29066">MEQENLENQTQLIEEKQLNLGGLIENPLISAEKIFENKNYLEIEEYMKDVQKKIMEKNNELKQIFSNKYIDLLNCSEIIKKIADYSNNISETSKVPKNTFDALFSQVFEQDTIKQLKNQQIIEENEKIENQINQTNKQEQEIDQKEIGLNEQIFEIVMEINDILDKGIFSIPMVQVINLENQVQSIGLDLNQQEQIDEILEIQLYLKEFKLEIFNKVIESLQDEQLKQSHTGYQKEKQVDTLATFPM</sequence>
<feature type="coiled-coil region" evidence="1">
    <location>
        <begin position="40"/>
        <end position="67"/>
    </location>
</feature>
<keyword evidence="3" id="KW-1185">Reference proteome</keyword>
<dbReference type="InParanoid" id="A0A0V0QWU3"/>
<dbReference type="Proteomes" id="UP000054937">
    <property type="component" value="Unassembled WGS sequence"/>
</dbReference>
<dbReference type="OrthoDB" id="302508at2759"/>
<organism evidence="2 3">
    <name type="scientific">Pseudocohnilembus persalinus</name>
    <name type="common">Ciliate</name>
    <dbReference type="NCBI Taxonomy" id="266149"/>
    <lineage>
        <taxon>Eukaryota</taxon>
        <taxon>Sar</taxon>
        <taxon>Alveolata</taxon>
        <taxon>Ciliophora</taxon>
        <taxon>Intramacronucleata</taxon>
        <taxon>Oligohymenophorea</taxon>
        <taxon>Scuticociliatia</taxon>
        <taxon>Philasterida</taxon>
        <taxon>Pseudocohnilembidae</taxon>
        <taxon>Pseudocohnilembus</taxon>
    </lineage>
</organism>